<evidence type="ECO:0000256" key="2">
    <source>
        <dbReference type="ARBA" id="ARBA00023125"/>
    </source>
</evidence>
<feature type="domain" description="HTH arsR-type" evidence="4">
    <location>
        <begin position="25"/>
        <end position="117"/>
    </location>
</feature>
<keyword evidence="6" id="KW-1185">Reference proteome</keyword>
<evidence type="ECO:0000259" key="4">
    <source>
        <dbReference type="PROSITE" id="PS50987"/>
    </source>
</evidence>
<keyword evidence="3" id="KW-0804">Transcription</keyword>
<dbReference type="PROSITE" id="PS00846">
    <property type="entry name" value="HTH_ARSR_1"/>
    <property type="match status" value="1"/>
</dbReference>
<dbReference type="InterPro" id="IPR011991">
    <property type="entry name" value="ArsR-like_HTH"/>
</dbReference>
<dbReference type="NCBIfam" id="NF033788">
    <property type="entry name" value="HTH_metalloreg"/>
    <property type="match status" value="1"/>
</dbReference>
<gene>
    <name evidence="5" type="primary">ziaR_3</name>
    <name evidence="5" type="ORF">NCTC10172_00964</name>
</gene>
<dbReference type="Gene3D" id="1.10.10.10">
    <property type="entry name" value="Winged helix-like DNA-binding domain superfamily/Winged helix DNA-binding domain"/>
    <property type="match status" value="1"/>
</dbReference>
<keyword evidence="2" id="KW-0238">DNA-binding</keyword>
<dbReference type="PRINTS" id="PR00778">
    <property type="entry name" value="HTHARSR"/>
</dbReference>
<dbReference type="SMART" id="SM00418">
    <property type="entry name" value="HTH_ARSR"/>
    <property type="match status" value="1"/>
</dbReference>
<evidence type="ECO:0000313" key="5">
    <source>
        <dbReference type="EMBL" id="VEU82937.1"/>
    </source>
</evidence>
<dbReference type="PANTHER" id="PTHR43132:SF6">
    <property type="entry name" value="HTH-TYPE TRANSCRIPTIONAL REPRESSOR CZRA"/>
    <property type="match status" value="1"/>
</dbReference>
<dbReference type="InterPro" id="IPR036388">
    <property type="entry name" value="WH-like_DNA-bd_sf"/>
</dbReference>
<dbReference type="Proteomes" id="UP000290909">
    <property type="component" value="Chromosome"/>
</dbReference>
<dbReference type="InterPro" id="IPR036390">
    <property type="entry name" value="WH_DNA-bd_sf"/>
</dbReference>
<keyword evidence="1" id="KW-0805">Transcription regulation</keyword>
<evidence type="ECO:0000313" key="6">
    <source>
        <dbReference type="Proteomes" id="UP000290909"/>
    </source>
</evidence>
<dbReference type="GO" id="GO:0003677">
    <property type="term" value="F:DNA binding"/>
    <property type="evidence" value="ECO:0007669"/>
    <property type="project" value="UniProtKB-KW"/>
</dbReference>
<sequence>MACKENCNCTLFHKDVIDKVENKMKDDKTYIEISELLKVMSDLTRIKMLEAISEDELCVCDLGHVLGITKSAVSHQLKTLKKYNLVSSNRIGKMVYYKLKNKAIIDLIHASYKELRG</sequence>
<dbReference type="AlphaFoldDB" id="A0A449BKS6"/>
<evidence type="ECO:0000256" key="3">
    <source>
        <dbReference type="ARBA" id="ARBA00023163"/>
    </source>
</evidence>
<dbReference type="InterPro" id="IPR001845">
    <property type="entry name" value="HTH_ArsR_DNA-bd_dom"/>
</dbReference>
<reference evidence="5 6" key="1">
    <citation type="submission" date="2019-01" db="EMBL/GenBank/DDBJ databases">
        <authorList>
            <consortium name="Pathogen Informatics"/>
        </authorList>
    </citation>
    <scope>NUCLEOTIDE SEQUENCE [LARGE SCALE GENOMIC DNA]</scope>
    <source>
        <strain evidence="5 6">NCTC10172</strain>
    </source>
</reference>
<dbReference type="PANTHER" id="PTHR43132">
    <property type="entry name" value="ARSENICAL RESISTANCE OPERON REPRESSOR ARSR-RELATED"/>
    <property type="match status" value="1"/>
</dbReference>
<organism evidence="5 6">
    <name type="scientific">Acholeplasma hippikon</name>
    <dbReference type="NCBI Taxonomy" id="264636"/>
    <lineage>
        <taxon>Bacteria</taxon>
        <taxon>Bacillati</taxon>
        <taxon>Mycoplasmatota</taxon>
        <taxon>Mollicutes</taxon>
        <taxon>Acholeplasmatales</taxon>
        <taxon>Acholeplasmataceae</taxon>
        <taxon>Acholeplasma</taxon>
    </lineage>
</organism>
<dbReference type="InterPro" id="IPR018334">
    <property type="entry name" value="ArsR_HTH"/>
</dbReference>
<dbReference type="STRING" id="1408416.GCA_000702765_00401"/>
<dbReference type="CDD" id="cd00090">
    <property type="entry name" value="HTH_ARSR"/>
    <property type="match status" value="1"/>
</dbReference>
<evidence type="ECO:0000256" key="1">
    <source>
        <dbReference type="ARBA" id="ARBA00023015"/>
    </source>
</evidence>
<dbReference type="RefSeq" id="WP_035368695.1">
    <property type="nucleotide sequence ID" value="NZ_LR215050.1"/>
</dbReference>
<dbReference type="EMBL" id="LR215050">
    <property type="protein sequence ID" value="VEU82937.1"/>
    <property type="molecule type" value="Genomic_DNA"/>
</dbReference>
<protein>
    <submittedName>
        <fullName evidence="5">Transcriptional repressor smtB homolog</fullName>
    </submittedName>
</protein>
<accession>A0A449BKS6</accession>
<dbReference type="PROSITE" id="PS50987">
    <property type="entry name" value="HTH_ARSR_2"/>
    <property type="match status" value="1"/>
</dbReference>
<dbReference type="InterPro" id="IPR051011">
    <property type="entry name" value="Metal_resp_trans_reg"/>
</dbReference>
<name>A0A449BKS6_9MOLU</name>
<dbReference type="Pfam" id="PF01022">
    <property type="entry name" value="HTH_5"/>
    <property type="match status" value="1"/>
</dbReference>
<dbReference type="KEGG" id="ahk:NCTC10172_00964"/>
<proteinExistence type="predicted"/>
<dbReference type="GO" id="GO:0003700">
    <property type="term" value="F:DNA-binding transcription factor activity"/>
    <property type="evidence" value="ECO:0007669"/>
    <property type="project" value="InterPro"/>
</dbReference>
<dbReference type="SUPFAM" id="SSF46785">
    <property type="entry name" value="Winged helix' DNA-binding domain"/>
    <property type="match status" value="1"/>
</dbReference>